<keyword evidence="5" id="KW-1185">Reference proteome</keyword>
<feature type="chain" id="PRO_5046787793" evidence="3">
    <location>
        <begin position="26"/>
        <end position="418"/>
    </location>
</feature>
<evidence type="ECO:0000313" key="4">
    <source>
        <dbReference type="EMBL" id="MEI5986132.1"/>
    </source>
</evidence>
<evidence type="ECO:0000256" key="1">
    <source>
        <dbReference type="ARBA" id="ARBA00022801"/>
    </source>
</evidence>
<evidence type="ECO:0000313" key="5">
    <source>
        <dbReference type="Proteomes" id="UP001363035"/>
    </source>
</evidence>
<organism evidence="4 5">
    <name type="scientific">Sphingobacterium tenebrionis</name>
    <dbReference type="NCBI Taxonomy" id="3111775"/>
    <lineage>
        <taxon>Bacteria</taxon>
        <taxon>Pseudomonadati</taxon>
        <taxon>Bacteroidota</taxon>
        <taxon>Sphingobacteriia</taxon>
        <taxon>Sphingobacteriales</taxon>
        <taxon>Sphingobacteriaceae</taxon>
        <taxon>Sphingobacterium</taxon>
    </lineage>
</organism>
<reference evidence="4 5" key="1">
    <citation type="submission" date="2024-01" db="EMBL/GenBank/DDBJ databases">
        <title>Sphingobacterium tenebrionis sp. nov., a novel endophyte isolated from tenebrio molitor intestines.</title>
        <authorList>
            <person name="Zhang C."/>
        </authorList>
    </citation>
    <scope>NUCLEOTIDE SEQUENCE [LARGE SCALE GENOMIC DNA]</scope>
    <source>
        <strain evidence="4 5">PU5-4</strain>
    </source>
</reference>
<feature type="signal peptide" evidence="3">
    <location>
        <begin position="1"/>
        <end position="25"/>
    </location>
</feature>
<dbReference type="PANTHER" id="PTHR36845:SF1">
    <property type="entry name" value="HYDROLASE, PUTATIVE (AFU_ORTHOLOGUE AFUA_7G05090)-RELATED"/>
    <property type="match status" value="1"/>
</dbReference>
<dbReference type="Proteomes" id="UP001363035">
    <property type="component" value="Unassembled WGS sequence"/>
</dbReference>
<dbReference type="RefSeq" id="WP_336557965.1">
    <property type="nucleotide sequence ID" value="NZ_JAYLLN010000044.1"/>
</dbReference>
<dbReference type="GO" id="GO:0016787">
    <property type="term" value="F:hydrolase activity"/>
    <property type="evidence" value="ECO:0007669"/>
    <property type="project" value="UniProtKB-KW"/>
</dbReference>
<dbReference type="SUPFAM" id="SSF48208">
    <property type="entry name" value="Six-hairpin glycosidases"/>
    <property type="match status" value="1"/>
</dbReference>
<dbReference type="PANTHER" id="PTHR36845">
    <property type="entry name" value="HYDROLASE, PUTATIVE (AFU_ORTHOLOGUE AFUA_7G05090)-RELATED"/>
    <property type="match status" value="1"/>
</dbReference>
<protein>
    <submittedName>
        <fullName evidence="4">Glycoside hydrolase family 88 protein</fullName>
    </submittedName>
</protein>
<comment type="caution">
    <text evidence="4">The sequence shown here is derived from an EMBL/GenBank/DDBJ whole genome shotgun (WGS) entry which is preliminary data.</text>
</comment>
<sequence length="418" mass="47744">MKINLHKFKKTGVAAVASLLFISMAAKPPSFIKESFVKAEKQYEFLTKEADAIKLFPRTTNKAGKLVGTNEWDWTGGFFPGSLWFLYHQSGNEQTKNAAIQWTEALEKAKDFTVNHDIGFVMYCSYGNAIKYLKDPEKVKSYKDLIIYSANTALKRYDPKVGLIKSWDSKGGWDKTKPWKYPVIIDNMMNLEMLCYVSDLTGDPKFRQVAISHADKTMKNHFRPDYSTYHVVDYDLLGNVVHRQASQGYADNSTWARGQAWAIYGFTMMYRETKKPEYLETAQKAAKFYMNHPNLPKDKIPNWDFNAGQEGYTPVVDFSKRNLNYIPRDASAAAIVASALIELSTFSKGKDKKAYLNFAKETLETLSRPEYFAGYGENGGFLLKHCVGSLPHNSEIDRPLVYADYYFLEGLTRLKELK</sequence>
<evidence type="ECO:0000256" key="2">
    <source>
        <dbReference type="ARBA" id="ARBA00038358"/>
    </source>
</evidence>
<name>A0ABU8I8T2_9SPHI</name>
<gene>
    <name evidence="4" type="ORF">VJ786_14610</name>
</gene>
<dbReference type="InterPro" id="IPR010905">
    <property type="entry name" value="Glyco_hydro_88"/>
</dbReference>
<evidence type="ECO:0000256" key="3">
    <source>
        <dbReference type="SAM" id="SignalP"/>
    </source>
</evidence>
<dbReference type="InterPro" id="IPR008928">
    <property type="entry name" value="6-hairpin_glycosidase_sf"/>
</dbReference>
<dbReference type="InterPro" id="IPR052369">
    <property type="entry name" value="UG_Glycosaminoglycan_Hydrolase"/>
</dbReference>
<keyword evidence="3" id="KW-0732">Signal</keyword>
<dbReference type="InterPro" id="IPR012341">
    <property type="entry name" value="6hp_glycosidase-like_sf"/>
</dbReference>
<dbReference type="EMBL" id="JAYLLN010000044">
    <property type="protein sequence ID" value="MEI5986132.1"/>
    <property type="molecule type" value="Genomic_DNA"/>
</dbReference>
<dbReference type="Gene3D" id="1.50.10.10">
    <property type="match status" value="1"/>
</dbReference>
<accession>A0ABU8I8T2</accession>
<keyword evidence="1 4" id="KW-0378">Hydrolase</keyword>
<comment type="similarity">
    <text evidence="2">Belongs to the glycosyl hydrolase 88 family.</text>
</comment>
<dbReference type="Pfam" id="PF07470">
    <property type="entry name" value="Glyco_hydro_88"/>
    <property type="match status" value="1"/>
</dbReference>
<proteinExistence type="inferred from homology"/>